<protein>
    <recommendedName>
        <fullName evidence="3">LysM domain-containing protein</fullName>
    </recommendedName>
</protein>
<dbReference type="Proteomes" id="UP001595711">
    <property type="component" value="Unassembled WGS sequence"/>
</dbReference>
<sequence>MNRRVFLGVAALALALPPLWRSRAGELTDDLIGTETEYLTRASDTLADIAIRYDLGYDELVTANRGIDPWLPGDSTPIVLPDRHILPAAPRTGIVINLGDQRLYHFPPGEAPRRNVAYRRPACPAATAGIAIIAGTSIPGGARR</sequence>
<organism evidence="1 2">
    <name type="scientific">Ferrovibrio xuzhouensis</name>
    <dbReference type="NCBI Taxonomy" id="1576914"/>
    <lineage>
        <taxon>Bacteria</taxon>
        <taxon>Pseudomonadati</taxon>
        <taxon>Pseudomonadota</taxon>
        <taxon>Alphaproteobacteria</taxon>
        <taxon>Rhodospirillales</taxon>
        <taxon>Rhodospirillaceae</taxon>
        <taxon>Ferrovibrio</taxon>
    </lineage>
</organism>
<reference evidence="2" key="1">
    <citation type="journal article" date="2019" name="Int. J. Syst. Evol. Microbiol.">
        <title>The Global Catalogue of Microorganisms (GCM) 10K type strain sequencing project: providing services to taxonomists for standard genome sequencing and annotation.</title>
        <authorList>
            <consortium name="The Broad Institute Genomics Platform"/>
            <consortium name="The Broad Institute Genome Sequencing Center for Infectious Disease"/>
            <person name="Wu L."/>
            <person name="Ma J."/>
        </authorList>
    </citation>
    <scope>NUCLEOTIDE SEQUENCE [LARGE SCALE GENOMIC DNA]</scope>
    <source>
        <strain evidence="2">KCTC 42182</strain>
    </source>
</reference>
<evidence type="ECO:0008006" key="3">
    <source>
        <dbReference type="Google" id="ProtNLM"/>
    </source>
</evidence>
<evidence type="ECO:0000313" key="1">
    <source>
        <dbReference type="EMBL" id="MFC3674468.1"/>
    </source>
</evidence>
<dbReference type="RefSeq" id="WP_379721499.1">
    <property type="nucleotide sequence ID" value="NZ_JBHRYJ010000001.1"/>
</dbReference>
<dbReference type="EMBL" id="JBHRYJ010000001">
    <property type="protein sequence ID" value="MFC3674468.1"/>
    <property type="molecule type" value="Genomic_DNA"/>
</dbReference>
<proteinExistence type="predicted"/>
<gene>
    <name evidence="1" type="ORF">ACFOOQ_02870</name>
</gene>
<keyword evidence="2" id="KW-1185">Reference proteome</keyword>
<name>A0ABV7VBL3_9PROT</name>
<dbReference type="CDD" id="cd00118">
    <property type="entry name" value="LysM"/>
    <property type="match status" value="1"/>
</dbReference>
<evidence type="ECO:0000313" key="2">
    <source>
        <dbReference type="Proteomes" id="UP001595711"/>
    </source>
</evidence>
<comment type="caution">
    <text evidence="1">The sequence shown here is derived from an EMBL/GenBank/DDBJ whole genome shotgun (WGS) entry which is preliminary data.</text>
</comment>
<accession>A0ABV7VBL3</accession>
<dbReference type="InterPro" id="IPR018392">
    <property type="entry name" value="LysM"/>
</dbReference>